<dbReference type="FunFam" id="3.90.550.10:FF:000018">
    <property type="entry name" value="Hexosyltransferase"/>
    <property type="match status" value="1"/>
</dbReference>
<evidence type="ECO:0000256" key="11">
    <source>
        <dbReference type="RuleBase" id="RU362027"/>
    </source>
</evidence>
<dbReference type="EC" id="2.4.1.-" evidence="11"/>
<keyword evidence="3" id="KW-0808">Transferase</keyword>
<dbReference type="Gene3D" id="3.90.550.10">
    <property type="entry name" value="Spore Coat Polysaccharide Biosynthesis Protein SpsA, Chain A"/>
    <property type="match status" value="1"/>
</dbReference>
<comment type="similarity">
    <text evidence="10">Belongs to the glycosyltransferase 8 family. Glycogenin subfamily.</text>
</comment>
<evidence type="ECO:0000256" key="8">
    <source>
        <dbReference type="ARBA" id="ARBA00023211"/>
    </source>
</evidence>
<dbReference type="EMBL" id="JANQDX010000010">
    <property type="protein sequence ID" value="KAL0917467.1"/>
    <property type="molecule type" value="Genomic_DNA"/>
</dbReference>
<organism evidence="12 13">
    <name type="scientific">Dendrobium thyrsiflorum</name>
    <name type="common">Pinecone-like raceme dendrobium</name>
    <name type="synonym">Orchid</name>
    <dbReference type="NCBI Taxonomy" id="117978"/>
    <lineage>
        <taxon>Eukaryota</taxon>
        <taxon>Viridiplantae</taxon>
        <taxon>Streptophyta</taxon>
        <taxon>Embryophyta</taxon>
        <taxon>Tracheophyta</taxon>
        <taxon>Spermatophyta</taxon>
        <taxon>Magnoliopsida</taxon>
        <taxon>Liliopsida</taxon>
        <taxon>Asparagales</taxon>
        <taxon>Orchidaceae</taxon>
        <taxon>Epidendroideae</taxon>
        <taxon>Malaxideae</taxon>
        <taxon>Dendrobiinae</taxon>
        <taxon>Dendrobium</taxon>
    </lineage>
</organism>
<dbReference type="InterPro" id="IPR029044">
    <property type="entry name" value="Nucleotide-diphossugar_trans"/>
</dbReference>
<keyword evidence="8" id="KW-0464">Manganese</keyword>
<reference evidence="12 13" key="1">
    <citation type="journal article" date="2024" name="Plant Biotechnol. J.">
        <title>Dendrobium thyrsiflorum genome and its molecular insights into genes involved in important horticultural traits.</title>
        <authorList>
            <person name="Chen B."/>
            <person name="Wang J.Y."/>
            <person name="Zheng P.J."/>
            <person name="Li K.L."/>
            <person name="Liang Y.M."/>
            <person name="Chen X.F."/>
            <person name="Zhang C."/>
            <person name="Zhao X."/>
            <person name="He X."/>
            <person name="Zhang G.Q."/>
            <person name="Liu Z.J."/>
            <person name="Xu Q."/>
        </authorList>
    </citation>
    <scope>NUCLEOTIDE SEQUENCE [LARGE SCALE GENOMIC DNA]</scope>
    <source>
        <strain evidence="12">GZMU011</strain>
    </source>
</reference>
<sequence>MAKEVIPSFFSKLHGNSSIALVNIGEDELLDWKDLGPVTSIEFEQVSENFEWKDIFPEWIDEEEENEGPSCPEMPMPDFSLYGEFDVVVVRLPCRRPEPGWSRDVFRLQMHLMAANLAVRRVKRNERGAVKLIFYGGCRPMMEVFRCDDMVGREGEWWMYEVEAGRLEEKVAMPIGSCKLALPLWKEGTINEEFDLSKLADSTTINGRREAYATVIHSSDAYVCGAITLAQSIRKTGSTKDLVLLHDKSISEAKLRALAAAGWQLRLINRIRNPRAKRYTYNEYNYSKFRLWLLTDYHKVVFVDADIIVIRNLDLLFSFPQISATGNDGFIFNSGIMVLEPSSCTFKTLMKNRKEIISYNGGDQGFLNEMFVWWHRLPRRVNFLKNFWSNKTAEITMKNHLFASDPPKLYSIHYLGLKPWLCYRDYDCNWNVEDQKIYASDFAHRRWWSVHDEMDDGLKGFCGLSKERMEDLERDRKNAEELGFRDGHWKINITDWRRNVSE</sequence>
<dbReference type="InterPro" id="IPR002495">
    <property type="entry name" value="Glyco_trans_8"/>
</dbReference>
<evidence type="ECO:0000313" key="12">
    <source>
        <dbReference type="EMBL" id="KAL0917467.1"/>
    </source>
</evidence>
<evidence type="ECO:0000256" key="6">
    <source>
        <dbReference type="ARBA" id="ARBA00022989"/>
    </source>
</evidence>
<evidence type="ECO:0000256" key="5">
    <source>
        <dbReference type="ARBA" id="ARBA00022723"/>
    </source>
</evidence>
<keyword evidence="9" id="KW-0961">Cell wall biogenesis/degradation</keyword>
<protein>
    <recommendedName>
        <fullName evidence="11">Hexosyltransferase</fullName>
        <ecNumber evidence="11">2.4.1.-</ecNumber>
    </recommendedName>
</protein>
<evidence type="ECO:0000256" key="2">
    <source>
        <dbReference type="ARBA" id="ARBA00022676"/>
    </source>
</evidence>
<dbReference type="GO" id="GO:0000139">
    <property type="term" value="C:Golgi membrane"/>
    <property type="evidence" value="ECO:0007669"/>
    <property type="project" value="UniProtKB-SubCell"/>
</dbReference>
<evidence type="ECO:0000256" key="10">
    <source>
        <dbReference type="ARBA" id="ARBA00038162"/>
    </source>
</evidence>
<gene>
    <name evidence="12" type="ORF">M5K25_012529</name>
</gene>
<evidence type="ECO:0000256" key="9">
    <source>
        <dbReference type="ARBA" id="ARBA00023316"/>
    </source>
</evidence>
<dbReference type="PANTHER" id="PTHR11183">
    <property type="entry name" value="GLYCOGENIN SUBFAMILY MEMBER"/>
    <property type="match status" value="1"/>
</dbReference>
<keyword evidence="2" id="KW-0328">Glycosyltransferase</keyword>
<keyword evidence="13" id="KW-1185">Reference proteome</keyword>
<evidence type="ECO:0000256" key="4">
    <source>
        <dbReference type="ARBA" id="ARBA00022692"/>
    </source>
</evidence>
<dbReference type="GO" id="GO:0071555">
    <property type="term" value="P:cell wall organization"/>
    <property type="evidence" value="ECO:0007669"/>
    <property type="project" value="UniProtKB-KW"/>
</dbReference>
<keyword evidence="6" id="KW-1133">Transmembrane helix</keyword>
<dbReference type="Pfam" id="PF01501">
    <property type="entry name" value="Glyco_transf_8"/>
    <property type="match status" value="1"/>
</dbReference>
<dbReference type="Proteomes" id="UP001552299">
    <property type="component" value="Unassembled WGS sequence"/>
</dbReference>
<dbReference type="GO" id="GO:0016757">
    <property type="term" value="F:glycosyltransferase activity"/>
    <property type="evidence" value="ECO:0007669"/>
    <property type="project" value="UniProtKB-KW"/>
</dbReference>
<evidence type="ECO:0000256" key="7">
    <source>
        <dbReference type="ARBA" id="ARBA00023136"/>
    </source>
</evidence>
<accession>A0ABD0V4E8</accession>
<evidence type="ECO:0000256" key="1">
    <source>
        <dbReference type="ARBA" id="ARBA00004323"/>
    </source>
</evidence>
<evidence type="ECO:0000313" key="13">
    <source>
        <dbReference type="Proteomes" id="UP001552299"/>
    </source>
</evidence>
<comment type="caution">
    <text evidence="12">The sequence shown here is derived from an EMBL/GenBank/DDBJ whole genome shotgun (WGS) entry which is preliminary data.</text>
</comment>
<keyword evidence="4" id="KW-0812">Transmembrane</keyword>
<proteinExistence type="inferred from homology"/>
<dbReference type="InterPro" id="IPR050587">
    <property type="entry name" value="GNT1/Glycosyltrans_8"/>
</dbReference>
<dbReference type="GO" id="GO:0046872">
    <property type="term" value="F:metal ion binding"/>
    <property type="evidence" value="ECO:0007669"/>
    <property type="project" value="UniProtKB-KW"/>
</dbReference>
<dbReference type="CDD" id="cd02537">
    <property type="entry name" value="GT8_Glycogenin"/>
    <property type="match status" value="1"/>
</dbReference>
<comment type="subcellular location">
    <subcellularLocation>
        <location evidence="1">Golgi apparatus membrane</location>
        <topology evidence="1">Single-pass type II membrane protein</topology>
    </subcellularLocation>
</comment>
<evidence type="ECO:0000256" key="3">
    <source>
        <dbReference type="ARBA" id="ARBA00022679"/>
    </source>
</evidence>
<dbReference type="SUPFAM" id="SSF53448">
    <property type="entry name" value="Nucleotide-diphospho-sugar transferases"/>
    <property type="match status" value="1"/>
</dbReference>
<keyword evidence="7" id="KW-0472">Membrane</keyword>
<keyword evidence="5" id="KW-0479">Metal-binding</keyword>
<dbReference type="AlphaFoldDB" id="A0ABD0V4E8"/>
<name>A0ABD0V4E8_DENTH</name>